<evidence type="ECO:0000256" key="3">
    <source>
        <dbReference type="ARBA" id="ARBA00022553"/>
    </source>
</evidence>
<dbReference type="PANTHER" id="PTHR15970:SF2">
    <property type="entry name" value="ELL-ASSOCIATED FACTOR EAF"/>
    <property type="match status" value="1"/>
</dbReference>
<reference evidence="10" key="1">
    <citation type="submission" date="2014-09" db="EMBL/GenBank/DDBJ databases">
        <title>Genome sequence of the luminous mushroom Mycena chlorophos for searching fungal bioluminescence genes.</title>
        <authorList>
            <person name="Tanaka Y."/>
            <person name="Kasuga D."/>
            <person name="Oba Y."/>
            <person name="Hase S."/>
            <person name="Sato K."/>
            <person name="Oba Y."/>
            <person name="Sakakibara Y."/>
        </authorList>
    </citation>
    <scope>NUCLEOTIDE SEQUENCE</scope>
</reference>
<name>A0ABQ0L534_MYCCL</name>
<comment type="subcellular location">
    <subcellularLocation>
        <location evidence="1">Nucleus</location>
    </subcellularLocation>
</comment>
<feature type="compositionally biased region" description="Low complexity" evidence="8">
    <location>
        <begin position="286"/>
        <end position="316"/>
    </location>
</feature>
<dbReference type="EMBL" id="DF842145">
    <property type="protein sequence ID" value="GAT46107.1"/>
    <property type="molecule type" value="Genomic_DNA"/>
</dbReference>
<keyword evidence="11" id="KW-1185">Reference proteome</keyword>
<gene>
    <name evidence="10" type="ORF">MCHLO_03647</name>
</gene>
<dbReference type="PANTHER" id="PTHR15970">
    <property type="entry name" value="ELL-ASSOCIATED FACTOR EAF"/>
    <property type="match status" value="1"/>
</dbReference>
<evidence type="ECO:0000256" key="2">
    <source>
        <dbReference type="ARBA" id="ARBA00007798"/>
    </source>
</evidence>
<keyword evidence="7" id="KW-0539">Nucleus</keyword>
<comment type="similarity">
    <text evidence="2">Belongs to the EAF family.</text>
</comment>
<evidence type="ECO:0000313" key="11">
    <source>
        <dbReference type="Proteomes" id="UP000815677"/>
    </source>
</evidence>
<dbReference type="Pfam" id="PF09816">
    <property type="entry name" value="EAF"/>
    <property type="match status" value="1"/>
</dbReference>
<protein>
    <recommendedName>
        <fullName evidence="9">Transcription elongation factor Eaf N-terminal domain-containing protein</fullName>
    </recommendedName>
</protein>
<evidence type="ECO:0000256" key="8">
    <source>
        <dbReference type="SAM" id="MobiDB-lite"/>
    </source>
</evidence>
<evidence type="ECO:0000256" key="5">
    <source>
        <dbReference type="ARBA" id="ARBA00023159"/>
    </source>
</evidence>
<feature type="compositionally biased region" description="Low complexity" evidence="8">
    <location>
        <begin position="361"/>
        <end position="393"/>
    </location>
</feature>
<evidence type="ECO:0000256" key="1">
    <source>
        <dbReference type="ARBA" id="ARBA00004123"/>
    </source>
</evidence>
<evidence type="ECO:0000259" key="9">
    <source>
        <dbReference type="Pfam" id="PF09816"/>
    </source>
</evidence>
<accession>A0ABQ0L534</accession>
<feature type="region of interest" description="Disordered" evidence="8">
    <location>
        <begin position="265"/>
        <end position="498"/>
    </location>
</feature>
<keyword evidence="3" id="KW-0597">Phosphoprotein</keyword>
<dbReference type="InterPro" id="IPR027093">
    <property type="entry name" value="EAF_fam"/>
</dbReference>
<evidence type="ECO:0000256" key="7">
    <source>
        <dbReference type="ARBA" id="ARBA00023242"/>
    </source>
</evidence>
<dbReference type="InterPro" id="IPR019194">
    <property type="entry name" value="Tscrpt_elong_fac_Eaf_N"/>
</dbReference>
<feature type="compositionally biased region" description="Acidic residues" evidence="8">
    <location>
        <begin position="485"/>
        <end position="498"/>
    </location>
</feature>
<sequence>MTMSGLILGVPYRVAQNELLWGLTSTSCARWQRARTKYVQAEQQIGGRREKYNVGGVRVDDVYEIGRSAARGPGLCCLFLATSTTMPVEETSWIPEGTHNVLIGSSLNKALKARKGLPLAPPKRAGPPERDFFSFRYNFKPPALDPSKPGSLEVTRTKDKQDSGVVKLEHFSNSSPPDSIQFNGTEIAAKEFDCVLIYDEDTREFKLEKLESCLNLSYAGTRATQSLPASTVSTPTLHNGNDMELDAEGELDVEEPTLPSQQYHHLREEKEEGSDEEGELPPLPPKLVVKPAPGPTKATASTSTAPKPAAVPLPQRKTTKKTPLPPPPLPAEIDGEAYEEDLEFGRPSVKRRRKTPPPVQAPAALSLPSSSSSAWMAPPAPVVPAAATSAAPSDSEDPDSDWEPVSVPPPAPISSGVEVDLEMNDLEAQLEAELFDAEDDGGSEGEPEDFLAMAMPNSPSDPAKSSGVPLSMAQLAQLNGGGGYSDDDYSSSEDTDDD</sequence>
<evidence type="ECO:0000256" key="4">
    <source>
        <dbReference type="ARBA" id="ARBA00023015"/>
    </source>
</evidence>
<keyword evidence="6" id="KW-0804">Transcription</keyword>
<evidence type="ECO:0000313" key="10">
    <source>
        <dbReference type="EMBL" id="GAT46107.1"/>
    </source>
</evidence>
<feature type="domain" description="Transcription elongation factor Eaf N-terminal" evidence="9">
    <location>
        <begin position="100"/>
        <end position="218"/>
    </location>
</feature>
<organism evidence="10 11">
    <name type="scientific">Mycena chlorophos</name>
    <name type="common">Agaric fungus</name>
    <name type="synonym">Agaricus chlorophos</name>
    <dbReference type="NCBI Taxonomy" id="658473"/>
    <lineage>
        <taxon>Eukaryota</taxon>
        <taxon>Fungi</taxon>
        <taxon>Dikarya</taxon>
        <taxon>Basidiomycota</taxon>
        <taxon>Agaricomycotina</taxon>
        <taxon>Agaricomycetes</taxon>
        <taxon>Agaricomycetidae</taxon>
        <taxon>Agaricales</taxon>
        <taxon>Marasmiineae</taxon>
        <taxon>Mycenaceae</taxon>
        <taxon>Mycena</taxon>
    </lineage>
</organism>
<evidence type="ECO:0000256" key="6">
    <source>
        <dbReference type="ARBA" id="ARBA00023163"/>
    </source>
</evidence>
<proteinExistence type="inferred from homology"/>
<keyword evidence="5" id="KW-0010">Activator</keyword>
<dbReference type="Proteomes" id="UP000815677">
    <property type="component" value="Unassembled WGS sequence"/>
</dbReference>
<feature type="compositionally biased region" description="Acidic residues" evidence="8">
    <location>
        <begin position="419"/>
        <end position="449"/>
    </location>
</feature>
<keyword evidence="4" id="KW-0805">Transcription regulation</keyword>
<feature type="compositionally biased region" description="Acidic residues" evidence="8">
    <location>
        <begin position="333"/>
        <end position="342"/>
    </location>
</feature>